<keyword evidence="7" id="KW-1185">Reference proteome</keyword>
<evidence type="ECO:0000313" key="7">
    <source>
        <dbReference type="Proteomes" id="UP000245629"/>
    </source>
</evidence>
<dbReference type="GO" id="GO:0016787">
    <property type="term" value="F:hydrolase activity"/>
    <property type="evidence" value="ECO:0007669"/>
    <property type="project" value="UniProtKB-KW"/>
</dbReference>
<evidence type="ECO:0000256" key="1">
    <source>
        <dbReference type="ARBA" id="ARBA00022723"/>
    </source>
</evidence>
<evidence type="ECO:0000256" key="3">
    <source>
        <dbReference type="ARBA" id="ARBA00023004"/>
    </source>
</evidence>
<dbReference type="KEGG" id="azz:DEW08_13725"/>
<evidence type="ECO:0000256" key="4">
    <source>
        <dbReference type="ARBA" id="ARBA00025742"/>
    </source>
</evidence>
<dbReference type="Gene3D" id="3.60.21.10">
    <property type="match status" value="1"/>
</dbReference>
<dbReference type="PANTHER" id="PTHR42988:SF2">
    <property type="entry name" value="CYCLIC NUCLEOTIDE PHOSPHODIESTERASE CBUA0032-RELATED"/>
    <property type="match status" value="1"/>
</dbReference>
<dbReference type="CDD" id="cd07400">
    <property type="entry name" value="MPP_1"/>
    <property type="match status" value="1"/>
</dbReference>
<dbReference type="InterPro" id="IPR050884">
    <property type="entry name" value="CNP_phosphodiesterase-III"/>
</dbReference>
<dbReference type="InterPro" id="IPR029052">
    <property type="entry name" value="Metallo-depent_PP-like"/>
</dbReference>
<keyword evidence="3" id="KW-0408">Iron</keyword>
<organism evidence="6 7">
    <name type="scientific">Azospirillum thermophilum</name>
    <dbReference type="NCBI Taxonomy" id="2202148"/>
    <lineage>
        <taxon>Bacteria</taxon>
        <taxon>Pseudomonadati</taxon>
        <taxon>Pseudomonadota</taxon>
        <taxon>Alphaproteobacteria</taxon>
        <taxon>Rhodospirillales</taxon>
        <taxon>Azospirillaceae</taxon>
        <taxon>Azospirillum</taxon>
    </lineage>
</organism>
<feature type="domain" description="Calcineurin-like phosphoesterase" evidence="5">
    <location>
        <begin position="3"/>
        <end position="192"/>
    </location>
</feature>
<dbReference type="GO" id="GO:0046872">
    <property type="term" value="F:metal ion binding"/>
    <property type="evidence" value="ECO:0007669"/>
    <property type="project" value="UniProtKB-KW"/>
</dbReference>
<dbReference type="OrthoDB" id="9794568at2"/>
<dbReference type="EMBL" id="CP029353">
    <property type="protein sequence ID" value="AWK87142.1"/>
    <property type="molecule type" value="Genomic_DNA"/>
</dbReference>
<evidence type="ECO:0000313" key="6">
    <source>
        <dbReference type="EMBL" id="AWK87142.1"/>
    </source>
</evidence>
<keyword evidence="1" id="KW-0479">Metal-binding</keyword>
<accession>A0A2S2CRN1</accession>
<dbReference type="Proteomes" id="UP000245629">
    <property type="component" value="Chromosome 2"/>
</dbReference>
<dbReference type="SUPFAM" id="SSF56300">
    <property type="entry name" value="Metallo-dependent phosphatases"/>
    <property type="match status" value="1"/>
</dbReference>
<evidence type="ECO:0000256" key="2">
    <source>
        <dbReference type="ARBA" id="ARBA00022801"/>
    </source>
</evidence>
<protein>
    <submittedName>
        <fullName evidence="6">3',5'-cyclic-nucleotide phosphodiesterase</fullName>
    </submittedName>
</protein>
<name>A0A2S2CRN1_9PROT</name>
<comment type="similarity">
    <text evidence="4">Belongs to the cyclic nucleotide phosphodiesterase class-III family.</text>
</comment>
<reference evidence="7" key="1">
    <citation type="submission" date="2018-05" db="EMBL/GenBank/DDBJ databases">
        <title>Azospirillum thermophila sp. nov., a novel isolated from hot spring.</title>
        <authorList>
            <person name="Zhao Z."/>
        </authorList>
    </citation>
    <scope>NUCLEOTIDE SEQUENCE [LARGE SCALE GENOMIC DNA]</scope>
    <source>
        <strain evidence="7">CFH 70021</strain>
    </source>
</reference>
<sequence length="282" mass="31679">MKTLAHISDLHFGRIDERVVEGLLADLTVQQPDLIVISGDLVQRAKPRHFQAARAFLEALPFPYLVVPGNHDIPVYNVLRRFFDPFGYYRRYISTDLSPFHIDDEIAVLGLNTARSVIFDFSEGRVNRSQIGRVREVFCELPDSVFKVLFTHHPFLPPPDAPKTRLVGRHKLVLPALETCGVDLLLAGHLHRAYSGDIMTFHTQVARSILVAQASTATSTRLRNEANAYNLIAIDPPRVRFEVRSWEGAAFAAGLVSVWSKTGQRWELQEQDTGFRPVTGAA</sequence>
<evidence type="ECO:0000259" key="5">
    <source>
        <dbReference type="Pfam" id="PF00149"/>
    </source>
</evidence>
<dbReference type="RefSeq" id="WP_109327964.1">
    <property type="nucleotide sequence ID" value="NZ_CP029353.1"/>
</dbReference>
<gene>
    <name evidence="6" type="ORF">DEW08_13725</name>
</gene>
<keyword evidence="2" id="KW-0378">Hydrolase</keyword>
<dbReference type="PANTHER" id="PTHR42988">
    <property type="entry name" value="PHOSPHOHYDROLASE"/>
    <property type="match status" value="1"/>
</dbReference>
<dbReference type="InterPro" id="IPR004843">
    <property type="entry name" value="Calcineurin-like_PHP"/>
</dbReference>
<dbReference type="AlphaFoldDB" id="A0A2S2CRN1"/>
<proteinExistence type="inferred from homology"/>
<dbReference type="Pfam" id="PF00149">
    <property type="entry name" value="Metallophos"/>
    <property type="match status" value="1"/>
</dbReference>